<feature type="domain" description="Helicase ATP-binding" evidence="12">
    <location>
        <begin position="270"/>
        <end position="436"/>
    </location>
</feature>
<keyword evidence="6 11" id="KW-0680">Restriction system</keyword>
<reference evidence="13 14" key="1">
    <citation type="journal article" date="2019" name="Gut">
        <title>Antibiotics-induced monodominance of a novel gut bacterial order.</title>
        <authorList>
            <person name="Hildebrand F."/>
            <person name="Moitinho-Silva L."/>
            <person name="Blasche S."/>
            <person name="Jahn M.T."/>
            <person name="Gossmann T.I."/>
            <person name="Heuerta-Cepas J."/>
            <person name="Hercog R."/>
            <person name="Luetge M."/>
            <person name="Bahram M."/>
            <person name="Pryszlak A."/>
            <person name="Alves R.J."/>
            <person name="Waszak S.M."/>
            <person name="Zhu A."/>
            <person name="Ye L."/>
            <person name="Costea P.I."/>
            <person name="Aalvink S."/>
            <person name="Belzer C."/>
            <person name="Forslund S.K."/>
            <person name="Sunagawa S."/>
            <person name="Hentschel U."/>
            <person name="Merten C."/>
            <person name="Patil K.R."/>
            <person name="Benes V."/>
            <person name="Bork P."/>
        </authorList>
    </citation>
    <scope>NUCLEOTIDE SEQUENCE [LARGE SCALE GENOMIC DNA]</scope>
    <source>
        <strain evidence="13 14">HDS1380</strain>
    </source>
</reference>
<evidence type="ECO:0000256" key="2">
    <source>
        <dbReference type="ARBA" id="ARBA00008598"/>
    </source>
</evidence>
<evidence type="ECO:0000256" key="3">
    <source>
        <dbReference type="ARBA" id="ARBA00011296"/>
    </source>
</evidence>
<dbReference type="SMART" id="SM00487">
    <property type="entry name" value="DEXDc"/>
    <property type="match status" value="1"/>
</dbReference>
<keyword evidence="14" id="KW-1185">Reference proteome</keyword>
<evidence type="ECO:0000256" key="4">
    <source>
        <dbReference type="ARBA" id="ARBA00022722"/>
    </source>
</evidence>
<comment type="caution">
    <text evidence="13">The sequence shown here is derived from an EMBL/GenBank/DDBJ whole genome shotgun (WGS) entry which is preliminary data.</text>
</comment>
<dbReference type="SUPFAM" id="SSF52540">
    <property type="entry name" value="P-loop containing nucleoside triphosphate hydrolases"/>
    <property type="match status" value="2"/>
</dbReference>
<dbReference type="GO" id="GO:0009307">
    <property type="term" value="P:DNA restriction-modification system"/>
    <property type="evidence" value="ECO:0007669"/>
    <property type="project" value="UniProtKB-KW"/>
</dbReference>
<dbReference type="Proteomes" id="UP000291269">
    <property type="component" value="Unassembled WGS sequence"/>
</dbReference>
<organism evidence="13 14">
    <name type="scientific">Candidatus Borkfalkia ceftriaxoniphila</name>
    <dbReference type="NCBI Taxonomy" id="2508949"/>
    <lineage>
        <taxon>Bacteria</taxon>
        <taxon>Bacillati</taxon>
        <taxon>Bacillota</taxon>
        <taxon>Clostridia</taxon>
        <taxon>Christensenellales</taxon>
        <taxon>Christensenellaceae</taxon>
        <taxon>Candidatus Borkfalkia</taxon>
    </lineage>
</organism>
<evidence type="ECO:0000256" key="6">
    <source>
        <dbReference type="ARBA" id="ARBA00022747"/>
    </source>
</evidence>
<dbReference type="NCBIfam" id="TIGR00348">
    <property type="entry name" value="hsdR"/>
    <property type="match status" value="1"/>
</dbReference>
<dbReference type="InterPro" id="IPR007409">
    <property type="entry name" value="Restrct_endonuc_type1_HsdR_N"/>
</dbReference>
<comment type="catalytic activity">
    <reaction evidence="1 11">
        <text>Endonucleolytic cleavage of DNA to give random double-stranded fragments with terminal 5'-phosphates, ATP is simultaneously hydrolyzed.</text>
        <dbReference type="EC" id="3.1.21.3"/>
    </reaction>
</comment>
<dbReference type="GO" id="GO:0009035">
    <property type="term" value="F:type I site-specific deoxyribonuclease activity"/>
    <property type="evidence" value="ECO:0007669"/>
    <property type="project" value="UniProtKB-EC"/>
</dbReference>
<dbReference type="InterPro" id="IPR027417">
    <property type="entry name" value="P-loop_NTPase"/>
</dbReference>
<dbReference type="RefSeq" id="WP_129226382.1">
    <property type="nucleotide sequence ID" value="NZ_SDOZ01000003.1"/>
</dbReference>
<dbReference type="PANTHER" id="PTHR30195:SF16">
    <property type="entry name" value="TYPE I RESTRICTION ENZYME ENDONUCLEASE SUBUNIT"/>
    <property type="match status" value="1"/>
</dbReference>
<evidence type="ECO:0000313" key="13">
    <source>
        <dbReference type="EMBL" id="RXZ58159.1"/>
    </source>
</evidence>
<keyword evidence="4" id="KW-0540">Nuclease</keyword>
<dbReference type="CDD" id="cd18800">
    <property type="entry name" value="SF2_C_EcoR124I-like"/>
    <property type="match status" value="1"/>
</dbReference>
<keyword evidence="8 11" id="KW-0378">Hydrolase</keyword>
<dbReference type="CDD" id="cd22332">
    <property type="entry name" value="HsdR_N"/>
    <property type="match status" value="1"/>
</dbReference>
<dbReference type="AlphaFoldDB" id="A0A4Q2K5V7"/>
<sequence>MAISEYEVENLFIERLGTIGYKYVELKNYTEVMLNFKTQLEEFNKEEIIKGKGVAELSIAEFDRLRTQIENKTVYESAKILRDKQVLELDNGKRIYIEFLSKDIDRNIYQVTHQVTMDKDHMNEVVYKNRYDVTVLINGLPLVQIELKRPGVEINEAINQINRYRRYSFRGLFHFIQCFVVSNSIQTKYFANENETNADGTYKAILKSLAFFWTDANNERINQLNEFTDDFFTKFNITALLTDYTVLQDTMKNIIVMRPYQIYATKAVLRRVLEENRNGYVWHTTGSGKTLTSFKCASLLRDNGRIDKVFFLVDRKDLDDQTVDEYNSFEEDCVDNTDSTAELIKRLKNSGEKMLVTTIQKLACALRNEKYKAIMETYKTKKCVFVIDECHRSQFGKMHGDIRRNFQNANFIGFTGTPIFEENKGATGQTTADIFNAGNMDACLHKYLIKEAIADGNVLKFSVEYQNTFNIVTTNAADMTVRRIVHEQSNNPNFNLEEYCKRNNIDISNIYSDQQRIELVTNNILEHYEKHTKIGTDTYTSLFAIQSVPLLQKYYTAFKKLNKKGLKIAAIFTYAANEDMDEGADTPQSREFLEQCIKDYNEMFSDGKEKLSFGLDTFDAYRKDIAKRLKQKEVPQIDILLVVNMFLTGFDSKPLNTLYLDKPLFWHSLVQAYSRTNRIYKETKQYGQIITFRNIKDEQDKALKLFSGDGNPNAYLLENYDYYVAEYADRVAVLRNIAPSYDIAGRLQSEDDQRKFIVAFRLVAQTLSTLKTFSKFEWNDLVNVLDEDEFLGYKSWYLYYYDLAKKDREKNVKTTLVDIDFNIELIRTDKINVVYILNLLKDVIKKDENEKKRSIDLILREIERSDNERLRAKQEMLKRFVTEKFFSLSPDEDIVKAYEEFEVQQQNMDIEMFAEETGIDVDTIKSFMSEYQFKHVISLEDIRKRLSQKGYGLLKTIKLSSEIEEFVKEQYEKFRAEGV</sequence>
<dbReference type="GO" id="GO:0005524">
    <property type="term" value="F:ATP binding"/>
    <property type="evidence" value="ECO:0007669"/>
    <property type="project" value="UniProtKB-KW"/>
</dbReference>
<protein>
    <recommendedName>
        <fullName evidence="11">Type I restriction enzyme endonuclease subunit</fullName>
        <shortName evidence="11">R protein</shortName>
        <ecNumber evidence="11">3.1.21.3</ecNumber>
    </recommendedName>
    <alternativeName>
        <fullName evidence="11">Type-1 restriction enzyme R protein</fullName>
    </alternativeName>
</protein>
<dbReference type="GO" id="GO:0003677">
    <property type="term" value="F:DNA binding"/>
    <property type="evidence" value="ECO:0007669"/>
    <property type="project" value="UniProtKB-KW"/>
</dbReference>
<dbReference type="PANTHER" id="PTHR30195">
    <property type="entry name" value="TYPE I SITE-SPECIFIC DEOXYRIBONUCLEASE PROTEIN SUBUNIT M AND R"/>
    <property type="match status" value="1"/>
</dbReference>
<evidence type="ECO:0000259" key="12">
    <source>
        <dbReference type="PROSITE" id="PS51192"/>
    </source>
</evidence>
<evidence type="ECO:0000256" key="10">
    <source>
        <dbReference type="ARBA" id="ARBA00023125"/>
    </source>
</evidence>
<dbReference type="Pfam" id="PF12008">
    <property type="entry name" value="EcoR124_C"/>
    <property type="match status" value="1"/>
</dbReference>
<dbReference type="EC" id="3.1.21.3" evidence="11"/>
<evidence type="ECO:0000256" key="11">
    <source>
        <dbReference type="RuleBase" id="RU364115"/>
    </source>
</evidence>
<dbReference type="InterPro" id="IPR051268">
    <property type="entry name" value="Type-I_R_enzyme_R_subunit"/>
</dbReference>
<dbReference type="PROSITE" id="PS51192">
    <property type="entry name" value="HELICASE_ATP_BIND_1"/>
    <property type="match status" value="1"/>
</dbReference>
<dbReference type="OrthoDB" id="9758243at2"/>
<dbReference type="InterPro" id="IPR040980">
    <property type="entry name" value="SWI2_SNF2"/>
</dbReference>
<comment type="function">
    <text evidence="11">Subunit R is required for both nuclease and ATPase activities, but not for modification.</text>
</comment>
<keyword evidence="9 11" id="KW-0067">ATP-binding</keyword>
<comment type="similarity">
    <text evidence="2 11">Belongs to the HsdR family.</text>
</comment>
<comment type="subunit">
    <text evidence="3 11">The type I restriction/modification system is composed of three polypeptides R, M and S.</text>
</comment>
<dbReference type="InterPro" id="IPR022625">
    <property type="entry name" value="TypeI_RM_Rsu_C"/>
</dbReference>
<dbReference type="Gene3D" id="3.40.50.300">
    <property type="entry name" value="P-loop containing nucleotide triphosphate hydrolases"/>
    <property type="match status" value="2"/>
</dbReference>
<keyword evidence="10 11" id="KW-0238">DNA-binding</keyword>
<evidence type="ECO:0000256" key="7">
    <source>
        <dbReference type="ARBA" id="ARBA00022759"/>
    </source>
</evidence>
<name>A0A4Q2K5V7_9FIRM</name>
<dbReference type="Pfam" id="PF22679">
    <property type="entry name" value="T1R_D3-like"/>
    <property type="match status" value="1"/>
</dbReference>
<evidence type="ECO:0000256" key="5">
    <source>
        <dbReference type="ARBA" id="ARBA00022741"/>
    </source>
</evidence>
<dbReference type="Pfam" id="PF18766">
    <property type="entry name" value="SWI2_SNF2"/>
    <property type="match status" value="1"/>
</dbReference>
<accession>A0A4Q2K5V7</accession>
<dbReference type="Gene3D" id="3.90.1570.50">
    <property type="match status" value="1"/>
</dbReference>
<dbReference type="Pfam" id="PF04313">
    <property type="entry name" value="HSDR_N"/>
    <property type="match status" value="1"/>
</dbReference>
<gene>
    <name evidence="13" type="ORF">ESZ91_08845</name>
</gene>
<keyword evidence="5 11" id="KW-0547">Nucleotide-binding</keyword>
<dbReference type="InterPro" id="IPR014001">
    <property type="entry name" value="Helicase_ATP-bd"/>
</dbReference>
<dbReference type="Gene3D" id="1.20.58.910">
    <property type="match status" value="1"/>
</dbReference>
<keyword evidence="7 13" id="KW-0255">Endonuclease</keyword>
<dbReference type="InterPro" id="IPR004473">
    <property type="entry name" value="Restrct_endonuc_typeI_HsdR"/>
</dbReference>
<proteinExistence type="inferred from homology"/>
<dbReference type="InterPro" id="IPR055180">
    <property type="entry name" value="HsdR_RecA-like_helicase_dom_2"/>
</dbReference>
<dbReference type="EMBL" id="SDOZ01000003">
    <property type="protein sequence ID" value="RXZ58159.1"/>
    <property type="molecule type" value="Genomic_DNA"/>
</dbReference>
<evidence type="ECO:0000313" key="14">
    <source>
        <dbReference type="Proteomes" id="UP000291269"/>
    </source>
</evidence>
<evidence type="ECO:0000256" key="9">
    <source>
        <dbReference type="ARBA" id="ARBA00022840"/>
    </source>
</evidence>
<evidence type="ECO:0000256" key="1">
    <source>
        <dbReference type="ARBA" id="ARBA00000851"/>
    </source>
</evidence>
<evidence type="ECO:0000256" key="8">
    <source>
        <dbReference type="ARBA" id="ARBA00022801"/>
    </source>
</evidence>